<dbReference type="AlphaFoldDB" id="A0A2U1QK64"/>
<feature type="compositionally biased region" description="Polar residues" evidence="1">
    <location>
        <begin position="404"/>
        <end position="441"/>
    </location>
</feature>
<organism evidence="2 3">
    <name type="scientific">Artemisia annua</name>
    <name type="common">Sweet wormwood</name>
    <dbReference type="NCBI Taxonomy" id="35608"/>
    <lineage>
        <taxon>Eukaryota</taxon>
        <taxon>Viridiplantae</taxon>
        <taxon>Streptophyta</taxon>
        <taxon>Embryophyta</taxon>
        <taxon>Tracheophyta</taxon>
        <taxon>Spermatophyta</taxon>
        <taxon>Magnoliopsida</taxon>
        <taxon>eudicotyledons</taxon>
        <taxon>Gunneridae</taxon>
        <taxon>Pentapetalae</taxon>
        <taxon>asterids</taxon>
        <taxon>campanulids</taxon>
        <taxon>Asterales</taxon>
        <taxon>Asteraceae</taxon>
        <taxon>Asteroideae</taxon>
        <taxon>Anthemideae</taxon>
        <taxon>Artemisiinae</taxon>
        <taxon>Artemisia</taxon>
    </lineage>
</organism>
<dbReference type="EMBL" id="PKPP01000068">
    <property type="protein sequence ID" value="PWA98410.1"/>
    <property type="molecule type" value="Genomic_DNA"/>
</dbReference>
<feature type="region of interest" description="Disordered" evidence="1">
    <location>
        <begin position="115"/>
        <end position="137"/>
    </location>
</feature>
<name>A0A2U1QK64_ARTAN</name>
<feature type="compositionally biased region" description="Basic and acidic residues" evidence="1">
    <location>
        <begin position="124"/>
        <end position="137"/>
    </location>
</feature>
<dbReference type="InterPro" id="IPR050592">
    <property type="entry name" value="GDSL_lipolytic_enzyme"/>
</dbReference>
<sequence>MKEAMVKSPLLLWSRGGMLRLKPQGNARAEKKDGSGNVNGDGKVIEEMGNKGKENDFDGDLSGDSFPILQSQEKDTNEVEINMNRIEASAGEMNLSDGCCMVDGKERVETQDVNDNSVKGTVDGGKHDCEMNKGSETKEAKEVLSESMDSKVENCVKFVSKEQSNGMKEGSKTYAVAASGSLKDLSKKLFEVPTEIDEDGKEYIKLCNVPLEAWTTHGISALASRLGKPLVMDSMIVDMCRLGIGRVGFARVLVEVSAKKSIPELIEMVYRDRDKNEVCRKVIKVMAEWCPPRCTECNVFGHTENNCSKHVNTEVIEVEEMKKVDDMGKEKVNVNNDNDGFEKVNHKKLNGGNKNKTNYVRPNMQFQKKGDSMNKNKNASQFAYQKKNKDDNGESVNKLKSPVKEQSMNNVQSPVKKQSSLNENAANTSDPQCSSGSGNSKKAWNVRNEILEALKRSANKYSVLDTDNVEDGVDPEENDVYRDENGSAQCMENDVIEGKDKENLYSLGVRKIGVTTLPPTGCLPAAVTLFGMGSNNCISRLNNDTVVFNKKLNATSSKLIARFPDLKLVVFDVYHPLLDIITKPAKNVYCIDMRYKDVAARVSG</sequence>
<comment type="caution">
    <text evidence="2">The sequence shown here is derived from an EMBL/GenBank/DDBJ whole genome shotgun (WGS) entry which is preliminary data.</text>
</comment>
<evidence type="ECO:0000313" key="2">
    <source>
        <dbReference type="EMBL" id="PWA98410.1"/>
    </source>
</evidence>
<dbReference type="PANTHER" id="PTHR45642">
    <property type="entry name" value="GDSL ESTERASE/LIPASE EXL3"/>
    <property type="match status" value="1"/>
</dbReference>
<gene>
    <name evidence="2" type="ORF">CTI12_AA019300</name>
</gene>
<feature type="compositionally biased region" description="Basic and acidic residues" evidence="1">
    <location>
        <begin position="43"/>
        <end position="56"/>
    </location>
</feature>
<protein>
    <submittedName>
        <fullName evidence="2">GDSL esterase/lipase</fullName>
    </submittedName>
</protein>
<reference evidence="2 3" key="1">
    <citation type="journal article" date="2018" name="Mol. Plant">
        <title>The genome of Artemisia annua provides insight into the evolution of Asteraceae family and artemisinin biosynthesis.</title>
        <authorList>
            <person name="Shen Q."/>
            <person name="Zhang L."/>
            <person name="Liao Z."/>
            <person name="Wang S."/>
            <person name="Yan T."/>
            <person name="Shi P."/>
            <person name="Liu M."/>
            <person name="Fu X."/>
            <person name="Pan Q."/>
            <person name="Wang Y."/>
            <person name="Lv Z."/>
            <person name="Lu X."/>
            <person name="Zhang F."/>
            <person name="Jiang W."/>
            <person name="Ma Y."/>
            <person name="Chen M."/>
            <person name="Hao X."/>
            <person name="Li L."/>
            <person name="Tang Y."/>
            <person name="Lv G."/>
            <person name="Zhou Y."/>
            <person name="Sun X."/>
            <person name="Brodelius P.E."/>
            <person name="Rose J.K.C."/>
            <person name="Tang K."/>
        </authorList>
    </citation>
    <scope>NUCLEOTIDE SEQUENCE [LARGE SCALE GENOMIC DNA]</scope>
    <source>
        <strain evidence="3">cv. Huhao1</strain>
        <tissue evidence="2">Leaf</tissue>
    </source>
</reference>
<dbReference type="PANTHER" id="PTHR45642:SF103">
    <property type="entry name" value="ZINC FINGER PROTEIN"/>
    <property type="match status" value="1"/>
</dbReference>
<keyword evidence="3" id="KW-1185">Reference proteome</keyword>
<evidence type="ECO:0000256" key="1">
    <source>
        <dbReference type="SAM" id="MobiDB-lite"/>
    </source>
</evidence>
<dbReference type="OrthoDB" id="1600564at2759"/>
<accession>A0A2U1QK64</accession>
<feature type="region of interest" description="Disordered" evidence="1">
    <location>
        <begin position="333"/>
        <end position="361"/>
    </location>
</feature>
<evidence type="ECO:0000313" key="3">
    <source>
        <dbReference type="Proteomes" id="UP000245207"/>
    </source>
</evidence>
<proteinExistence type="predicted"/>
<feature type="region of interest" description="Disordered" evidence="1">
    <location>
        <begin position="385"/>
        <end position="441"/>
    </location>
</feature>
<feature type="region of interest" description="Disordered" evidence="1">
    <location>
        <begin position="23"/>
        <end position="57"/>
    </location>
</feature>
<dbReference type="Proteomes" id="UP000245207">
    <property type="component" value="Unassembled WGS sequence"/>
</dbReference>
<dbReference type="Gene3D" id="3.40.50.1110">
    <property type="entry name" value="SGNH hydrolase"/>
    <property type="match status" value="1"/>
</dbReference>
<dbReference type="InterPro" id="IPR036514">
    <property type="entry name" value="SGNH_hydro_sf"/>
</dbReference>